<reference evidence="9 10" key="1">
    <citation type="submission" date="2024-09" db="EMBL/GenBank/DDBJ databases">
        <title>A chromosome-level genome assembly of Gray's grenadier anchovy, Coilia grayii.</title>
        <authorList>
            <person name="Fu Z."/>
        </authorList>
    </citation>
    <scope>NUCLEOTIDE SEQUENCE [LARGE SCALE GENOMIC DNA]</scope>
    <source>
        <strain evidence="9">G4</strain>
        <tissue evidence="9">Muscle</tissue>
    </source>
</reference>
<feature type="region of interest" description="Disordered" evidence="8">
    <location>
        <begin position="176"/>
        <end position="246"/>
    </location>
</feature>
<dbReference type="PANTHER" id="PTHR17601">
    <property type="entry name" value="RAFTLIN-RELATED"/>
    <property type="match status" value="1"/>
</dbReference>
<feature type="region of interest" description="Disordered" evidence="8">
    <location>
        <begin position="427"/>
        <end position="557"/>
    </location>
</feature>
<comment type="subcellular location">
    <subcellularLocation>
        <location evidence="1">Cell membrane</location>
        <topology evidence="1">Lipid-anchor</topology>
    </subcellularLocation>
</comment>
<evidence type="ECO:0000256" key="2">
    <source>
        <dbReference type="ARBA" id="ARBA00006390"/>
    </source>
</evidence>
<name>A0ABD1IY29_9TELE</name>
<dbReference type="Proteomes" id="UP001591681">
    <property type="component" value="Unassembled WGS sequence"/>
</dbReference>
<evidence type="ECO:0000256" key="5">
    <source>
        <dbReference type="ARBA" id="ARBA00023136"/>
    </source>
</evidence>
<dbReference type="AlphaFoldDB" id="A0ABD1IY29"/>
<feature type="compositionally biased region" description="Basic and acidic residues" evidence="8">
    <location>
        <begin position="547"/>
        <end position="556"/>
    </location>
</feature>
<feature type="compositionally biased region" description="Basic and acidic residues" evidence="8">
    <location>
        <begin position="440"/>
        <end position="452"/>
    </location>
</feature>
<keyword evidence="6" id="KW-0564">Palmitate</keyword>
<keyword evidence="5" id="KW-0472">Membrane</keyword>
<dbReference type="EMBL" id="JBHFQA010000021">
    <property type="protein sequence ID" value="KAL2079858.1"/>
    <property type="molecule type" value="Genomic_DNA"/>
</dbReference>
<evidence type="ECO:0000256" key="7">
    <source>
        <dbReference type="ARBA" id="ARBA00023288"/>
    </source>
</evidence>
<keyword evidence="3" id="KW-1003">Cell membrane</keyword>
<gene>
    <name evidence="9" type="ORF">ACEWY4_023651</name>
</gene>
<dbReference type="Pfam" id="PF15250">
    <property type="entry name" value="Raftlin"/>
    <property type="match status" value="1"/>
</dbReference>
<evidence type="ECO:0000313" key="10">
    <source>
        <dbReference type="Proteomes" id="UP001591681"/>
    </source>
</evidence>
<evidence type="ECO:0000313" key="9">
    <source>
        <dbReference type="EMBL" id="KAL2079858.1"/>
    </source>
</evidence>
<evidence type="ECO:0008006" key="11">
    <source>
        <dbReference type="Google" id="ProtNLM"/>
    </source>
</evidence>
<evidence type="ECO:0000256" key="3">
    <source>
        <dbReference type="ARBA" id="ARBA00022475"/>
    </source>
</evidence>
<evidence type="ECO:0000256" key="4">
    <source>
        <dbReference type="ARBA" id="ARBA00022707"/>
    </source>
</evidence>
<protein>
    <recommendedName>
        <fullName evidence="11">Raftlin</fullName>
    </recommendedName>
</protein>
<feature type="compositionally biased region" description="Polar residues" evidence="8">
    <location>
        <begin position="205"/>
        <end position="229"/>
    </location>
</feature>
<dbReference type="InterPro" id="IPR028169">
    <property type="entry name" value="Raftlin"/>
</dbReference>
<dbReference type="PANTHER" id="PTHR17601:SF7">
    <property type="entry name" value="RAFTLIN ISOFORM X1"/>
    <property type="match status" value="1"/>
</dbReference>
<organism evidence="9 10">
    <name type="scientific">Coilia grayii</name>
    <name type="common">Gray's grenadier anchovy</name>
    <dbReference type="NCBI Taxonomy" id="363190"/>
    <lineage>
        <taxon>Eukaryota</taxon>
        <taxon>Metazoa</taxon>
        <taxon>Chordata</taxon>
        <taxon>Craniata</taxon>
        <taxon>Vertebrata</taxon>
        <taxon>Euteleostomi</taxon>
        <taxon>Actinopterygii</taxon>
        <taxon>Neopterygii</taxon>
        <taxon>Teleostei</taxon>
        <taxon>Clupei</taxon>
        <taxon>Clupeiformes</taxon>
        <taxon>Clupeoidei</taxon>
        <taxon>Engraulidae</taxon>
        <taxon>Coilinae</taxon>
        <taxon>Coilia</taxon>
    </lineage>
</organism>
<keyword evidence="7" id="KW-0449">Lipoprotein</keyword>
<evidence type="ECO:0000256" key="1">
    <source>
        <dbReference type="ARBA" id="ARBA00004193"/>
    </source>
</evidence>
<evidence type="ECO:0000256" key="8">
    <source>
        <dbReference type="SAM" id="MobiDB-lite"/>
    </source>
</evidence>
<feature type="compositionally biased region" description="Basic and acidic residues" evidence="8">
    <location>
        <begin position="459"/>
        <end position="498"/>
    </location>
</feature>
<comment type="caution">
    <text evidence="9">The sequence shown here is derived from an EMBL/GenBank/DDBJ whole genome shotgun (WGS) entry which is preliminary data.</text>
</comment>
<feature type="compositionally biased region" description="Low complexity" evidence="8">
    <location>
        <begin position="186"/>
        <end position="199"/>
    </location>
</feature>
<keyword evidence="10" id="KW-1185">Reference proteome</keyword>
<sequence length="568" mass="63249">MGCGLTKVGGSDDVISPGRIYSTVKKAQVHHQGGVAYTYHFLDFLLGKEDVGVSSLPCLSSVREIPVRIREWCGRGYDLAAVHPFVHLCNPDQPLVHSYSPESVSMYRSLHRAVLIKEISSSVKTQQCCLETDVCFYGNQLPSPEVLQNYMKKVHDQADKGVELMGLLLQPGGGPCFPRHGNAEDLSSLHSSPSPTHSQSELKQHQANQSEAISPSKSPPNMTWPEVSQNTHATHTHHNNNELLSRPKDYDQTAHTQNRVQLFALYKHTKNPIGSQRCYSVTVPLKLKWEAGLVTGVDAHWLDHMNQHFLSGASLIDGFLCQLEGTAPSAVEGVFIFQAPPEDSQGSTPYDAIVVEQWTLIDGVAVKADYTPLLLSLAPFGWRLMCVLPTPLIRTNSDGSLATKQVLFLQRPVQLRKRRGQRRLLFKELNRTKRNSPNCRGEDAKTRQLMHPEEEEEAEREREREGELEEREKDGSMAETRREVNDRKKVMKGEENKNQKGTQSAERAGQSEPAEEGAEGGATEELQKVFGSFGERTNRNVPSGEEAGPKPEEEVRQCTTRALFSGVC</sequence>
<keyword evidence="4" id="KW-0519">Myristate</keyword>
<comment type="similarity">
    <text evidence="2">Belongs to the raftlin family.</text>
</comment>
<evidence type="ECO:0000256" key="6">
    <source>
        <dbReference type="ARBA" id="ARBA00023139"/>
    </source>
</evidence>
<proteinExistence type="inferred from homology"/>
<accession>A0ABD1IY29</accession>
<dbReference type="GO" id="GO:0005886">
    <property type="term" value="C:plasma membrane"/>
    <property type="evidence" value="ECO:0007669"/>
    <property type="project" value="UniProtKB-SubCell"/>
</dbReference>